<name>A0ABW3AXA5_9SPHI</name>
<accession>A0ABW3AXA5</accession>
<dbReference type="Proteomes" id="UP001597010">
    <property type="component" value="Unassembled WGS sequence"/>
</dbReference>
<sequence length="136" mass="15932">MKNESNLTEGTQLCAVDYAFKRIGGKYKARILWYLDMKKVLRYGELNRTLPDITTKMLTQTLRELEDDQLIIRKMYHEVPPKVEYSLSETGRELIPFIAHLHNWGKKQIEKEAINHPLRQDERTAEVCKAICGPEE</sequence>
<dbReference type="InterPro" id="IPR036390">
    <property type="entry name" value="WH_DNA-bd_sf"/>
</dbReference>
<organism evidence="5 6">
    <name type="scientific">Mucilaginibacter litoreus</name>
    <dbReference type="NCBI Taxonomy" id="1048221"/>
    <lineage>
        <taxon>Bacteria</taxon>
        <taxon>Pseudomonadati</taxon>
        <taxon>Bacteroidota</taxon>
        <taxon>Sphingobacteriia</taxon>
        <taxon>Sphingobacteriales</taxon>
        <taxon>Sphingobacteriaceae</taxon>
        <taxon>Mucilaginibacter</taxon>
    </lineage>
</organism>
<dbReference type="InterPro" id="IPR002577">
    <property type="entry name" value="HTH_HxlR"/>
</dbReference>
<dbReference type="PROSITE" id="PS51118">
    <property type="entry name" value="HTH_HXLR"/>
    <property type="match status" value="1"/>
</dbReference>
<evidence type="ECO:0000259" key="4">
    <source>
        <dbReference type="PROSITE" id="PS51118"/>
    </source>
</evidence>
<proteinExistence type="predicted"/>
<feature type="domain" description="HTH hxlR-type" evidence="4">
    <location>
        <begin position="14"/>
        <end position="113"/>
    </location>
</feature>
<protein>
    <submittedName>
        <fullName evidence="5">Winged helix-turn-helix transcriptional regulator</fullName>
    </submittedName>
</protein>
<evidence type="ECO:0000313" key="6">
    <source>
        <dbReference type="Proteomes" id="UP001597010"/>
    </source>
</evidence>
<dbReference type="SUPFAM" id="SSF46785">
    <property type="entry name" value="Winged helix' DNA-binding domain"/>
    <property type="match status" value="1"/>
</dbReference>
<keyword evidence="2" id="KW-0238">DNA-binding</keyword>
<reference evidence="6" key="1">
    <citation type="journal article" date="2019" name="Int. J. Syst. Evol. Microbiol.">
        <title>The Global Catalogue of Microorganisms (GCM) 10K type strain sequencing project: providing services to taxonomists for standard genome sequencing and annotation.</title>
        <authorList>
            <consortium name="The Broad Institute Genomics Platform"/>
            <consortium name="The Broad Institute Genome Sequencing Center for Infectious Disease"/>
            <person name="Wu L."/>
            <person name="Ma J."/>
        </authorList>
    </citation>
    <scope>NUCLEOTIDE SEQUENCE [LARGE SCALE GENOMIC DNA]</scope>
    <source>
        <strain evidence="6">CCUG 61484</strain>
    </source>
</reference>
<dbReference type="PANTHER" id="PTHR33204">
    <property type="entry name" value="TRANSCRIPTIONAL REGULATOR, MARR FAMILY"/>
    <property type="match status" value="1"/>
</dbReference>
<dbReference type="PANTHER" id="PTHR33204:SF29">
    <property type="entry name" value="TRANSCRIPTIONAL REGULATOR"/>
    <property type="match status" value="1"/>
</dbReference>
<evidence type="ECO:0000256" key="2">
    <source>
        <dbReference type="ARBA" id="ARBA00023125"/>
    </source>
</evidence>
<comment type="caution">
    <text evidence="5">The sequence shown here is derived from an EMBL/GenBank/DDBJ whole genome shotgun (WGS) entry which is preliminary data.</text>
</comment>
<keyword evidence="3" id="KW-0804">Transcription</keyword>
<dbReference type="InterPro" id="IPR036388">
    <property type="entry name" value="WH-like_DNA-bd_sf"/>
</dbReference>
<evidence type="ECO:0000256" key="3">
    <source>
        <dbReference type="ARBA" id="ARBA00023163"/>
    </source>
</evidence>
<evidence type="ECO:0000256" key="1">
    <source>
        <dbReference type="ARBA" id="ARBA00023015"/>
    </source>
</evidence>
<evidence type="ECO:0000313" key="5">
    <source>
        <dbReference type="EMBL" id="MFD0795121.1"/>
    </source>
</evidence>
<gene>
    <name evidence="5" type="ORF">ACFQZX_15975</name>
</gene>
<dbReference type="Gene3D" id="1.10.10.10">
    <property type="entry name" value="Winged helix-like DNA-binding domain superfamily/Winged helix DNA-binding domain"/>
    <property type="match status" value="1"/>
</dbReference>
<dbReference type="EMBL" id="JBHTHZ010000014">
    <property type="protein sequence ID" value="MFD0795121.1"/>
    <property type="molecule type" value="Genomic_DNA"/>
</dbReference>
<dbReference type="RefSeq" id="WP_377117209.1">
    <property type="nucleotide sequence ID" value="NZ_JBHTHZ010000014.1"/>
</dbReference>
<dbReference type="Pfam" id="PF01638">
    <property type="entry name" value="HxlR"/>
    <property type="match status" value="1"/>
</dbReference>
<keyword evidence="1" id="KW-0805">Transcription regulation</keyword>
<keyword evidence="6" id="KW-1185">Reference proteome</keyword>